<dbReference type="InterPro" id="IPR056884">
    <property type="entry name" value="NPHP3-like_N"/>
</dbReference>
<keyword evidence="1" id="KW-0677">Repeat</keyword>
<keyword evidence="5" id="KW-1185">Reference proteome</keyword>
<protein>
    <submittedName>
        <fullName evidence="4">Ankyrin repeat-containing protein</fullName>
    </submittedName>
</protein>
<dbReference type="InterPro" id="IPR002110">
    <property type="entry name" value="Ankyrin_rpt"/>
</dbReference>
<dbReference type="PROSITE" id="PS50297">
    <property type="entry name" value="ANK_REP_REGION"/>
    <property type="match status" value="1"/>
</dbReference>
<dbReference type="Pfam" id="PF24883">
    <property type="entry name" value="NPHP3_N"/>
    <property type="match status" value="1"/>
</dbReference>
<dbReference type="PROSITE" id="PS50088">
    <property type="entry name" value="ANK_REPEAT"/>
    <property type="match status" value="2"/>
</dbReference>
<dbReference type="SUPFAM" id="SSF48403">
    <property type="entry name" value="Ankyrin repeat"/>
    <property type="match status" value="1"/>
</dbReference>
<dbReference type="EMBL" id="WIGO01000266">
    <property type="protein sequence ID" value="KAF6820888.1"/>
    <property type="molecule type" value="Genomic_DNA"/>
</dbReference>
<dbReference type="AlphaFoldDB" id="A0A8H6JXL2"/>
<evidence type="ECO:0000313" key="5">
    <source>
        <dbReference type="Proteomes" id="UP000654918"/>
    </source>
</evidence>
<sequence>MGFSERTRLGDLGASWLRQIRFVPRDIPGSTVCHFFFKDTEEQKSLKHALSALLHQLFISNHFLAEACEGTINSQGAMVSSDVTGLWKVFTEATKQDTAHQIICVLDALDECDPADFPTLVRFLRGYSSIQKAFGDAKPRVKFLATTRGYPEIIDELLDFESTIVHLSGDSKDEKDQIQKEIELVMDTRLAKLSDKKKLSDERQSLIREALQNSVVQSEQRTYLWVSLLFEVLERNFDDRRSQWQKLISNPPKTVFSAYARLLESVSLVDKNRVRVLLNLIIAAERPLTLQEMNPAIHLRERERNGINSEADLDLMPENNFRKWLIQACGFFVTEYNKKVFFIHQTAKEFLLRDICNNSGDSVEIDEWQNSVTFEQAHQSMAESCIAYLTLNDFASSSFRRQLSEFLHTHLYYRSANGGEFCLTFSQYKLLDYATSHWTRHFQSAQQVEGEDTIDVGPKYNELYWSLFDGGDTVTKPWLAISELVQNPKGPFHYRLVDALILHLAVLHGQYADLELLVNYGVDINGVDIAGLTALHYFVVLEEEKYLNMSKAEEIVEGVKFLVRSGSKYSARKSGSLLYLAVAEAWESSTPPTIHGSQLDVDHGADDLDEAYHRSFIKLLVDHDEDVNYKNHLGYTPLHLACETGLTWHVLCLLKSNADPNVKGNLGNSLLDLVCGGHAEEGGMIASALVQHGAYISPSGTPFMFACD</sequence>
<reference evidence="4" key="1">
    <citation type="journal article" date="2020" name="Phytopathology">
        <title>Genome Sequence Resources of Colletotrichum truncatum, C. plurivorum, C. musicola, and C. sojae: Four Species Pathogenic to Soybean (Glycine max).</title>
        <authorList>
            <person name="Rogerio F."/>
            <person name="Boufleur T.R."/>
            <person name="Ciampi-Guillardi M."/>
            <person name="Sukno S.A."/>
            <person name="Thon M.R."/>
            <person name="Massola Junior N.S."/>
            <person name="Baroncelli R."/>
        </authorList>
    </citation>
    <scope>NUCLEOTIDE SEQUENCE</scope>
    <source>
        <strain evidence="4">LFN00145</strain>
    </source>
</reference>
<feature type="domain" description="Nephrocystin 3-like N-terminal" evidence="3">
    <location>
        <begin position="29"/>
        <end position="148"/>
    </location>
</feature>
<feature type="repeat" description="ANK" evidence="2">
    <location>
        <begin position="633"/>
        <end position="665"/>
    </location>
</feature>
<comment type="caution">
    <text evidence="4">The sequence shown here is derived from an EMBL/GenBank/DDBJ whole genome shotgun (WGS) entry which is preliminary data.</text>
</comment>
<evidence type="ECO:0000259" key="3">
    <source>
        <dbReference type="Pfam" id="PF24883"/>
    </source>
</evidence>
<evidence type="ECO:0000313" key="4">
    <source>
        <dbReference type="EMBL" id="KAF6820888.1"/>
    </source>
</evidence>
<dbReference type="Pfam" id="PF12796">
    <property type="entry name" value="Ank_2"/>
    <property type="match status" value="1"/>
</dbReference>
<accession>A0A8H6JXL2</accession>
<feature type="repeat" description="ANK" evidence="2">
    <location>
        <begin position="502"/>
        <end position="529"/>
    </location>
</feature>
<dbReference type="SMART" id="SM00248">
    <property type="entry name" value="ANK"/>
    <property type="match status" value="3"/>
</dbReference>
<organism evidence="4 5">
    <name type="scientific">Colletotrichum plurivorum</name>
    <dbReference type="NCBI Taxonomy" id="2175906"/>
    <lineage>
        <taxon>Eukaryota</taxon>
        <taxon>Fungi</taxon>
        <taxon>Dikarya</taxon>
        <taxon>Ascomycota</taxon>
        <taxon>Pezizomycotina</taxon>
        <taxon>Sordariomycetes</taxon>
        <taxon>Hypocreomycetidae</taxon>
        <taxon>Glomerellales</taxon>
        <taxon>Glomerellaceae</taxon>
        <taxon>Colletotrichum</taxon>
        <taxon>Colletotrichum orchidearum species complex</taxon>
    </lineage>
</organism>
<keyword evidence="2" id="KW-0040">ANK repeat</keyword>
<dbReference type="PANTHER" id="PTHR10039">
    <property type="entry name" value="AMELOGENIN"/>
    <property type="match status" value="1"/>
</dbReference>
<dbReference type="Proteomes" id="UP000654918">
    <property type="component" value="Unassembled WGS sequence"/>
</dbReference>
<proteinExistence type="predicted"/>
<gene>
    <name evidence="4" type="ORF">CPLU01_12648</name>
</gene>
<name>A0A8H6JXL2_9PEZI</name>
<evidence type="ECO:0000256" key="1">
    <source>
        <dbReference type="ARBA" id="ARBA00022737"/>
    </source>
</evidence>
<dbReference type="InterPro" id="IPR036770">
    <property type="entry name" value="Ankyrin_rpt-contain_sf"/>
</dbReference>
<dbReference type="PANTHER" id="PTHR10039:SF14">
    <property type="entry name" value="NACHT DOMAIN-CONTAINING PROTEIN"/>
    <property type="match status" value="1"/>
</dbReference>
<evidence type="ECO:0000256" key="2">
    <source>
        <dbReference type="PROSITE-ProRule" id="PRU00023"/>
    </source>
</evidence>
<dbReference type="Gene3D" id="1.25.40.20">
    <property type="entry name" value="Ankyrin repeat-containing domain"/>
    <property type="match status" value="2"/>
</dbReference>